<evidence type="ECO:0000313" key="8">
    <source>
        <dbReference type="Proteomes" id="UP000740329"/>
    </source>
</evidence>
<dbReference type="InterPro" id="IPR017900">
    <property type="entry name" value="4Fe4S_Fe_S_CS"/>
</dbReference>
<gene>
    <name evidence="7" type="ORF">J3E07_000127</name>
</gene>
<feature type="coiled-coil region" evidence="5">
    <location>
        <begin position="182"/>
        <end position="209"/>
    </location>
</feature>
<feature type="domain" description="4Fe-4S ferredoxin-type" evidence="6">
    <location>
        <begin position="527"/>
        <end position="556"/>
    </location>
</feature>
<evidence type="ECO:0000256" key="2">
    <source>
        <dbReference type="ARBA" id="ARBA00022723"/>
    </source>
</evidence>
<dbReference type="EMBL" id="JAGGMV010000001">
    <property type="protein sequence ID" value="MBP2200729.1"/>
    <property type="molecule type" value="Genomic_DNA"/>
</dbReference>
<dbReference type="Proteomes" id="UP000740329">
    <property type="component" value="Unassembled WGS sequence"/>
</dbReference>
<dbReference type="PANTHER" id="PTHR43687:SF1">
    <property type="entry name" value="FERREDOXIN III"/>
    <property type="match status" value="1"/>
</dbReference>
<keyword evidence="3" id="KW-0408">Iron</keyword>
<reference evidence="7" key="1">
    <citation type="submission" date="2021-03" db="EMBL/GenBank/DDBJ databases">
        <title>Genomic Encyclopedia of Type Strains, Phase IV (KMG-V): Genome sequencing to study the core and pangenomes of soil and plant-associated prokaryotes.</title>
        <authorList>
            <person name="Whitman W."/>
        </authorList>
    </citation>
    <scope>NUCLEOTIDE SEQUENCE</scope>
    <source>
        <strain evidence="7">C4</strain>
    </source>
</reference>
<feature type="domain" description="4Fe-4S ferredoxin-type" evidence="6">
    <location>
        <begin position="416"/>
        <end position="446"/>
    </location>
</feature>
<protein>
    <submittedName>
        <fullName evidence="7">Energy-converting hydrogenase B subunit K</fullName>
    </submittedName>
</protein>
<keyword evidence="1" id="KW-0004">4Fe-4S</keyword>
<dbReference type="CDD" id="cd10549">
    <property type="entry name" value="MtMvhB_like"/>
    <property type="match status" value="1"/>
</dbReference>
<feature type="domain" description="4Fe-4S ferredoxin-type" evidence="6">
    <location>
        <begin position="354"/>
        <end position="384"/>
    </location>
</feature>
<feature type="domain" description="4Fe-4S ferredoxin-type" evidence="6">
    <location>
        <begin position="385"/>
        <end position="413"/>
    </location>
</feature>
<dbReference type="GO" id="GO:0046872">
    <property type="term" value="F:metal ion binding"/>
    <property type="evidence" value="ECO:0007669"/>
    <property type="project" value="UniProtKB-KW"/>
</dbReference>
<keyword evidence="2" id="KW-0479">Metal-binding</keyword>
<dbReference type="PROSITE" id="PS00198">
    <property type="entry name" value="4FE4S_FER_1"/>
    <property type="match status" value="6"/>
</dbReference>
<feature type="domain" description="4Fe-4S ferredoxin-type" evidence="6">
    <location>
        <begin position="448"/>
        <end position="477"/>
    </location>
</feature>
<dbReference type="SUPFAM" id="SSF54862">
    <property type="entry name" value="4Fe-4S ferredoxins"/>
    <property type="match status" value="4"/>
</dbReference>
<feature type="domain" description="4Fe-4S ferredoxin-type" evidence="6">
    <location>
        <begin position="298"/>
        <end position="320"/>
    </location>
</feature>
<dbReference type="GO" id="GO:0016491">
    <property type="term" value="F:oxidoreductase activity"/>
    <property type="evidence" value="ECO:0007669"/>
    <property type="project" value="UniProtKB-ARBA"/>
</dbReference>
<dbReference type="AlphaFoldDB" id="A0A8J7REJ4"/>
<evidence type="ECO:0000259" key="6">
    <source>
        <dbReference type="PROSITE" id="PS51379"/>
    </source>
</evidence>
<dbReference type="InterPro" id="IPR017896">
    <property type="entry name" value="4Fe4S_Fe-S-bd"/>
</dbReference>
<accession>A0A8J7REJ4</accession>
<dbReference type="Gene3D" id="3.30.70.20">
    <property type="match status" value="6"/>
</dbReference>
<keyword evidence="4" id="KW-0411">Iron-sulfur</keyword>
<feature type="domain" description="4Fe-4S ferredoxin-type" evidence="6">
    <location>
        <begin position="265"/>
        <end position="294"/>
    </location>
</feature>
<feature type="domain" description="4Fe-4S ferredoxin-type" evidence="6">
    <location>
        <begin position="489"/>
        <end position="517"/>
    </location>
</feature>
<organism evidence="7 8">
    <name type="scientific">Methanococcus voltae</name>
    <dbReference type="NCBI Taxonomy" id="2188"/>
    <lineage>
        <taxon>Archaea</taxon>
        <taxon>Methanobacteriati</taxon>
        <taxon>Methanobacteriota</taxon>
        <taxon>Methanomada group</taxon>
        <taxon>Methanococci</taxon>
        <taxon>Methanococcales</taxon>
        <taxon>Methanococcaceae</taxon>
        <taxon>Methanococcus</taxon>
    </lineage>
</organism>
<dbReference type="Gene3D" id="3.30.70.3270">
    <property type="match status" value="1"/>
</dbReference>
<dbReference type="GO" id="GO:0051539">
    <property type="term" value="F:4 iron, 4 sulfur cluster binding"/>
    <property type="evidence" value="ECO:0007669"/>
    <property type="project" value="UniProtKB-KW"/>
</dbReference>
<dbReference type="Pfam" id="PF12838">
    <property type="entry name" value="Fer4_7"/>
    <property type="match status" value="1"/>
</dbReference>
<dbReference type="RefSeq" id="WP_209590110.1">
    <property type="nucleotide sequence ID" value="NZ_JAGGMV010000001.1"/>
</dbReference>
<evidence type="ECO:0000256" key="4">
    <source>
        <dbReference type="ARBA" id="ARBA00023014"/>
    </source>
</evidence>
<dbReference type="Pfam" id="PF13484">
    <property type="entry name" value="Fer4_16"/>
    <property type="match status" value="1"/>
</dbReference>
<dbReference type="Pfam" id="PF00037">
    <property type="entry name" value="Fer4"/>
    <property type="match status" value="1"/>
</dbReference>
<comment type="caution">
    <text evidence="7">The sequence shown here is derived from an EMBL/GenBank/DDBJ whole genome shotgun (WGS) entry which is preliminary data.</text>
</comment>
<name>A0A8J7REJ4_METVO</name>
<proteinExistence type="predicted"/>
<sequence>MIVTNLDKCISEQEKGCNKKCMELCPTNAIKMIGGTAISCITCGKCAEVCPTNAILENEYGGYYVDRKKCVGCAICEKNCPIGIIKMVDEKESFSKTSKINDDRKSNILEHKSAVSSEKYPMGICVMCGLCTKACDHARIYFNPKELRTSKNEMLAKRYATIYRVLNANLNTNLKPNLKEVNNKINNKINGKVNNKNELNKESSKLKDEQRYSIIINSEKCINCNRCIYECPTNAIELFENLINNECINSNSMLINPLNKLNSKSEMVLSKKICTECNLCEEVCPTTPKSIYKGRIGEGCILCTSCIQNCPNNVLDIENFKIVNKGKSEEYSKNIENSNPEACNNNNNNNNNNKNTDYQTKIYCINCGACVDVCPNNALLYKDGRILYNKNNCTLCMECVKSCPQGIRRVINKDSKDLKSKLVGNCVLCEKCIQKCPEDAVEIVKREIPFEVIDESCIGCGTCAEICPNDSLTILINNLSLEDNTASDFKVLFDESCISCQKCGMYCPRDVLPNITGIKKTMDKEYSYIHTEYDYCVSCGLCNKICPNDCIDYGAIDLDKCELCSACANICPTNAIKTFRTWK</sequence>
<evidence type="ECO:0000256" key="5">
    <source>
        <dbReference type="SAM" id="Coils"/>
    </source>
</evidence>
<evidence type="ECO:0000256" key="1">
    <source>
        <dbReference type="ARBA" id="ARBA00022485"/>
    </source>
</evidence>
<evidence type="ECO:0000256" key="3">
    <source>
        <dbReference type="ARBA" id="ARBA00023004"/>
    </source>
</evidence>
<feature type="domain" description="4Fe-4S ferredoxin-type" evidence="6">
    <location>
        <begin position="557"/>
        <end position="581"/>
    </location>
</feature>
<feature type="domain" description="4Fe-4S ferredoxin-type" evidence="6">
    <location>
        <begin position="116"/>
        <end position="145"/>
    </location>
</feature>
<dbReference type="InterPro" id="IPR050572">
    <property type="entry name" value="Fe-S_Ferredoxin"/>
</dbReference>
<keyword evidence="5" id="KW-0175">Coiled coil</keyword>
<dbReference type="PANTHER" id="PTHR43687">
    <property type="entry name" value="ADENYLYLSULFATE REDUCTASE, BETA SUBUNIT"/>
    <property type="match status" value="1"/>
</dbReference>
<feature type="domain" description="4Fe-4S ferredoxin-type" evidence="6">
    <location>
        <begin position="61"/>
        <end position="90"/>
    </location>
</feature>
<dbReference type="PROSITE" id="PS51379">
    <property type="entry name" value="4FE4S_FER_2"/>
    <property type="match status" value="13"/>
</dbReference>
<dbReference type="Pfam" id="PF13237">
    <property type="entry name" value="Fer4_10"/>
    <property type="match status" value="1"/>
</dbReference>
<evidence type="ECO:0000313" key="7">
    <source>
        <dbReference type="EMBL" id="MBP2200729.1"/>
    </source>
</evidence>
<dbReference type="Pfam" id="PF14697">
    <property type="entry name" value="Fer4_21"/>
    <property type="match status" value="1"/>
</dbReference>
<feature type="domain" description="4Fe-4S ferredoxin-type" evidence="6">
    <location>
        <begin position="30"/>
        <end position="60"/>
    </location>
</feature>
<feature type="domain" description="4Fe-4S ferredoxin-type" evidence="6">
    <location>
        <begin position="212"/>
        <end position="241"/>
    </location>
</feature>